<dbReference type="PANTHER" id="PTHR37984:SF5">
    <property type="entry name" value="PROTEIN NYNRIN-LIKE"/>
    <property type="match status" value="1"/>
</dbReference>
<accession>A0A814BKA2</accession>
<dbReference type="CDD" id="cd01647">
    <property type="entry name" value="RT_LTR"/>
    <property type="match status" value="1"/>
</dbReference>
<dbReference type="SUPFAM" id="SSF56672">
    <property type="entry name" value="DNA/RNA polymerases"/>
    <property type="match status" value="1"/>
</dbReference>
<keyword evidence="6" id="KW-1185">Reference proteome</keyword>
<evidence type="ECO:0000259" key="3">
    <source>
        <dbReference type="PROSITE" id="PS50878"/>
    </source>
</evidence>
<dbReference type="GO" id="GO:0003824">
    <property type="term" value="F:catalytic activity"/>
    <property type="evidence" value="ECO:0007669"/>
    <property type="project" value="UniProtKB-KW"/>
</dbReference>
<dbReference type="Pfam" id="PF00078">
    <property type="entry name" value="RVT_1"/>
    <property type="match status" value="1"/>
</dbReference>
<dbReference type="Pfam" id="PF17919">
    <property type="entry name" value="RT_RNaseH_2"/>
    <property type="match status" value="1"/>
</dbReference>
<dbReference type="Gene3D" id="3.10.20.370">
    <property type="match status" value="1"/>
</dbReference>
<dbReference type="PROSITE" id="PS50878">
    <property type="entry name" value="RT_POL"/>
    <property type="match status" value="1"/>
</dbReference>
<reference evidence="5" key="1">
    <citation type="submission" date="2021-02" db="EMBL/GenBank/DDBJ databases">
        <authorList>
            <person name="Nowell W R."/>
        </authorList>
    </citation>
    <scope>NUCLEOTIDE SEQUENCE</scope>
    <source>
        <strain evidence="5">Ploen Becks lab</strain>
    </source>
</reference>
<evidence type="ECO:0000259" key="4">
    <source>
        <dbReference type="PROSITE" id="PS50994"/>
    </source>
</evidence>
<dbReference type="OrthoDB" id="425619at2759"/>
<dbReference type="InterPro" id="IPR036397">
    <property type="entry name" value="RNaseH_sf"/>
</dbReference>
<dbReference type="InterPro" id="IPR050951">
    <property type="entry name" value="Retrovirus_Pol_polyprotein"/>
</dbReference>
<feature type="domain" description="Reverse transcriptase" evidence="3">
    <location>
        <begin position="56"/>
        <end position="236"/>
    </location>
</feature>
<dbReference type="FunFam" id="1.10.340.70:FF:000001">
    <property type="entry name" value="Retrovirus-related Pol polyprotein from transposon gypsy-like Protein"/>
    <property type="match status" value="1"/>
</dbReference>
<sequence length="1081" mass="125336">MVSNISATSLLHLKPSTITEHKIELTEPKQEPIRQKMRRIPFSKRGEFDKMIDEMLEAKLIQPSNSSWSSPIYLVNKQDGSIRFTVDYRLLNNITKKDAHPLPNIDDLFPLLAKSRWFTKLDLFTGYFQIKLDPDTRKYTAFGCERGLFEFLVLPMGLTNAPASFQRAMNEILKEAIKQGFVVVFIDDILIHSNNLEQHLQHVETVINILKKHGLQVKLKKCEIMKQEVKFLGHVIGYEYRKPDPEKIESLYQYKRPYTLTQVQSFLGLAQFYRKFIENFSKIAAPLYLLTTKEQTITNKNNRIEWNENCERAFNELRTKLTSDTVLALPNSHGRFKLDTDACNTGVGAVLSQKINGVYRPIAYFSKQLTKTQQNYSTTEKELFIMVVAMEYFHSFLFGREFDCYVDHQPLSWLLTCKKPNSRLARWLIRISNYTFKIHYKSGKSHTNADALSRWPLPIDDEQVQKEQLLHIADDSEPKLVINLIDLVNESNTNQNQNEKFNISAEEQDKDEAIKWIKELIVENKCDKPTITKFKTNYHKKLYDSYEELSIENSILFLNKQSNNETMNKLLVLPTHLINKTIEKIHSSIFGGHLGVRKTYDKVRLRFYAPSLKKKTIKFIKECLVCQKIKQPQQFQKAKLQPLITNKPLQLITIDIAGPLPVSKEGNVYILVICCHFSKWVELFAIKNTTCDTISKLILSFMLKFGLCINILTDLGTNFQAELLRKIYELLDVNQLRTTAYHPECDGLTERFNPTLKTMISCFVNEHQNDWDELLPFLAFAYNTSTHATTNYTPYEVMFGRAQKIPLDLVIEENLVNGEGVLTANDNNNQDNNYDEATKVDFYVKELKEKFLEVYNCVQNNTDSKVKKTKFYHDRNLKPNDYKVDELVMLNVPKIKQGLSKKLAPKWEGPFFVLEKIGPVNYKIKKANQLKAKIKLVHHNRLKRFFGKLADKTNDAESSDEEKETQGKNQPKSKRKNKTKNDKQSQPIGSQLRDGNSRSDNIHFQNNGNQTQNVTEDCPVPSVQSQKTNNSIQEKFSGDESESSEDETFNPNNYLTRKMATEPLNLRKSTRTRKPVDRLKY</sequence>
<dbReference type="FunFam" id="3.30.70.270:FF:000020">
    <property type="entry name" value="Transposon Tf2-6 polyprotein-like Protein"/>
    <property type="match status" value="1"/>
</dbReference>
<proteinExistence type="predicted"/>
<dbReference type="PROSITE" id="PS50994">
    <property type="entry name" value="INTEGRASE"/>
    <property type="match status" value="1"/>
</dbReference>
<dbReference type="Gene3D" id="1.10.340.70">
    <property type="match status" value="1"/>
</dbReference>
<dbReference type="InterPro" id="IPR041577">
    <property type="entry name" value="RT_RNaseH_2"/>
</dbReference>
<dbReference type="FunFam" id="3.10.20.370:FF:000001">
    <property type="entry name" value="Retrovirus-related Pol polyprotein from transposon 17.6-like protein"/>
    <property type="match status" value="1"/>
</dbReference>
<dbReference type="Proteomes" id="UP000663879">
    <property type="component" value="Unassembled WGS sequence"/>
</dbReference>
<organism evidence="5 6">
    <name type="scientific">Brachionus calyciflorus</name>
    <dbReference type="NCBI Taxonomy" id="104777"/>
    <lineage>
        <taxon>Eukaryota</taxon>
        <taxon>Metazoa</taxon>
        <taxon>Spiralia</taxon>
        <taxon>Gnathifera</taxon>
        <taxon>Rotifera</taxon>
        <taxon>Eurotatoria</taxon>
        <taxon>Monogononta</taxon>
        <taxon>Pseudotrocha</taxon>
        <taxon>Ploima</taxon>
        <taxon>Brachionidae</taxon>
        <taxon>Brachionus</taxon>
    </lineage>
</organism>
<keyword evidence="1" id="KW-0511">Multifunctional enzyme</keyword>
<feature type="domain" description="Integrase catalytic" evidence="4">
    <location>
        <begin position="644"/>
        <end position="802"/>
    </location>
</feature>
<dbReference type="Gene3D" id="3.10.10.10">
    <property type="entry name" value="HIV Type 1 Reverse Transcriptase, subunit A, domain 1"/>
    <property type="match status" value="1"/>
</dbReference>
<comment type="caution">
    <text evidence="5">The sequence shown here is derived from an EMBL/GenBank/DDBJ whole genome shotgun (WGS) entry which is preliminary data.</text>
</comment>
<dbReference type="Pfam" id="PF22938">
    <property type="entry name" value="Integrase_p58_C"/>
    <property type="match status" value="1"/>
</dbReference>
<dbReference type="InterPro" id="IPR043128">
    <property type="entry name" value="Rev_trsase/Diguanyl_cyclase"/>
</dbReference>
<feature type="region of interest" description="Disordered" evidence="2">
    <location>
        <begin position="952"/>
        <end position="1081"/>
    </location>
</feature>
<dbReference type="InterPro" id="IPR012337">
    <property type="entry name" value="RNaseH-like_sf"/>
</dbReference>
<gene>
    <name evidence="5" type="ORF">OXX778_LOCUS12833</name>
</gene>
<feature type="compositionally biased region" description="Acidic residues" evidence="2">
    <location>
        <begin position="1039"/>
        <end position="1048"/>
    </location>
</feature>
<dbReference type="CDD" id="cd09274">
    <property type="entry name" value="RNase_HI_RT_Ty3"/>
    <property type="match status" value="1"/>
</dbReference>
<feature type="compositionally biased region" description="Polar residues" evidence="2">
    <location>
        <begin position="1022"/>
        <end position="1034"/>
    </location>
</feature>
<dbReference type="Gene3D" id="3.30.70.270">
    <property type="match status" value="2"/>
</dbReference>
<protein>
    <submittedName>
        <fullName evidence="5">Uncharacterized protein</fullName>
    </submittedName>
</protein>
<feature type="compositionally biased region" description="Polar residues" evidence="2">
    <location>
        <begin position="1002"/>
        <end position="1015"/>
    </location>
</feature>
<dbReference type="AlphaFoldDB" id="A0A814BKA2"/>
<dbReference type="InterPro" id="IPR043502">
    <property type="entry name" value="DNA/RNA_pol_sf"/>
</dbReference>
<dbReference type="InterPro" id="IPR054465">
    <property type="entry name" value="Integrase_p58-like_C"/>
</dbReference>
<dbReference type="Pfam" id="PF17921">
    <property type="entry name" value="Integrase_H2C2"/>
    <property type="match status" value="1"/>
</dbReference>
<dbReference type="EMBL" id="CAJNOC010002377">
    <property type="protein sequence ID" value="CAF0929655.1"/>
    <property type="molecule type" value="Genomic_DNA"/>
</dbReference>
<evidence type="ECO:0000256" key="1">
    <source>
        <dbReference type="ARBA" id="ARBA00023268"/>
    </source>
</evidence>
<evidence type="ECO:0000256" key="2">
    <source>
        <dbReference type="SAM" id="MobiDB-lite"/>
    </source>
</evidence>
<evidence type="ECO:0000313" key="5">
    <source>
        <dbReference type="EMBL" id="CAF0929655.1"/>
    </source>
</evidence>
<name>A0A814BKA2_9BILA</name>
<dbReference type="GO" id="GO:0015074">
    <property type="term" value="P:DNA integration"/>
    <property type="evidence" value="ECO:0007669"/>
    <property type="project" value="InterPro"/>
</dbReference>
<dbReference type="FunFam" id="3.30.420.10:FF:000032">
    <property type="entry name" value="Retrovirus-related Pol polyprotein from transposon 297-like Protein"/>
    <property type="match status" value="1"/>
</dbReference>
<dbReference type="Gene3D" id="3.30.420.10">
    <property type="entry name" value="Ribonuclease H-like superfamily/Ribonuclease H"/>
    <property type="match status" value="1"/>
</dbReference>
<dbReference type="InterPro" id="IPR000477">
    <property type="entry name" value="RT_dom"/>
</dbReference>
<dbReference type="GO" id="GO:0003676">
    <property type="term" value="F:nucleic acid binding"/>
    <property type="evidence" value="ECO:0007669"/>
    <property type="project" value="InterPro"/>
</dbReference>
<dbReference type="PANTHER" id="PTHR37984">
    <property type="entry name" value="PROTEIN CBG26694"/>
    <property type="match status" value="1"/>
</dbReference>
<dbReference type="InterPro" id="IPR001584">
    <property type="entry name" value="Integrase_cat-core"/>
</dbReference>
<evidence type="ECO:0000313" key="6">
    <source>
        <dbReference type="Proteomes" id="UP000663879"/>
    </source>
</evidence>
<dbReference type="InterPro" id="IPR041588">
    <property type="entry name" value="Integrase_H2C2"/>
</dbReference>
<dbReference type="SUPFAM" id="SSF53098">
    <property type="entry name" value="Ribonuclease H-like"/>
    <property type="match status" value="1"/>
</dbReference>